<feature type="region of interest" description="Disordered" evidence="1">
    <location>
        <begin position="192"/>
        <end position="215"/>
    </location>
</feature>
<proteinExistence type="predicted"/>
<reference evidence="2 3" key="1">
    <citation type="submission" date="2018-11" db="EMBL/GenBank/DDBJ databases">
        <title>Genome sequence and assembly of Colletotrichum sidae.</title>
        <authorList>
            <person name="Gan P."/>
            <person name="Shirasu K."/>
        </authorList>
    </citation>
    <scope>NUCLEOTIDE SEQUENCE [LARGE SCALE GENOMIC DNA]</scope>
    <source>
        <strain evidence="2 3">CBS 518.97</strain>
    </source>
</reference>
<evidence type="ECO:0000256" key="1">
    <source>
        <dbReference type="SAM" id="MobiDB-lite"/>
    </source>
</evidence>
<protein>
    <submittedName>
        <fullName evidence="2">Uncharacterized protein</fullName>
    </submittedName>
</protein>
<evidence type="ECO:0000313" key="2">
    <source>
        <dbReference type="EMBL" id="TEA13344.1"/>
    </source>
</evidence>
<feature type="region of interest" description="Disordered" evidence="1">
    <location>
        <begin position="37"/>
        <end position="56"/>
    </location>
</feature>
<dbReference type="Proteomes" id="UP000295604">
    <property type="component" value="Unassembled WGS sequence"/>
</dbReference>
<comment type="caution">
    <text evidence="2">The sequence shown here is derived from an EMBL/GenBank/DDBJ whole genome shotgun (WGS) entry which is preliminary data.</text>
</comment>
<feature type="region of interest" description="Disordered" evidence="1">
    <location>
        <begin position="1"/>
        <end position="28"/>
    </location>
</feature>
<accession>A0A4R8T7I8</accession>
<gene>
    <name evidence="2" type="ORF">C8034_v004981</name>
</gene>
<dbReference type="AlphaFoldDB" id="A0A4R8T7I8"/>
<feature type="region of interest" description="Disordered" evidence="1">
    <location>
        <begin position="71"/>
        <end position="99"/>
    </location>
</feature>
<keyword evidence="3" id="KW-1185">Reference proteome</keyword>
<feature type="compositionally biased region" description="Basic residues" evidence="1">
    <location>
        <begin position="73"/>
        <end position="82"/>
    </location>
</feature>
<dbReference type="EMBL" id="QAPF01000203">
    <property type="protein sequence ID" value="TEA13344.1"/>
    <property type="molecule type" value="Genomic_DNA"/>
</dbReference>
<sequence length="423" mass="47116">MPAQSSAPAQQSSGIQTPRRKAKPWRSSMRIVGLLAATPIEPRTRPPRWDPRSHRSNLLLRATQCAQLSRAVSRNRRLHQRSASRSPGEATARRHLPTRSTCLQEPLGRTYTPLFFCSVIHRVDAESHGRTHKYSTRCQTIIARGRPAVCLRIMLAVTSSRWDVWSAASVPLCNRRFVHIADATNGREASRAGLGMRRHRGVQASPAKSTQTGQRDGIRHPVRIHLVIPDSPNASKAYDELCRGNNRTRRNFCTRRRFGLTGVTFVGSYSAMQMKSLPGTRDCSLWTVIVLRHLGFRGLTIRCRPRQRRHIRIASREAPQESCPNADKSPRGMPSMYAQSANAAGVPFVQGFPSRLAAATASGGFFMGSEEEPDGARFCIVRYVSPLVNDGPLGRRKATKTLRNHQSAVVSRWSKTVASFTRS</sequence>
<organism evidence="2 3">
    <name type="scientific">Colletotrichum sidae</name>
    <dbReference type="NCBI Taxonomy" id="1347389"/>
    <lineage>
        <taxon>Eukaryota</taxon>
        <taxon>Fungi</taxon>
        <taxon>Dikarya</taxon>
        <taxon>Ascomycota</taxon>
        <taxon>Pezizomycotina</taxon>
        <taxon>Sordariomycetes</taxon>
        <taxon>Hypocreomycetidae</taxon>
        <taxon>Glomerellales</taxon>
        <taxon>Glomerellaceae</taxon>
        <taxon>Colletotrichum</taxon>
        <taxon>Colletotrichum orbiculare species complex</taxon>
    </lineage>
</organism>
<evidence type="ECO:0000313" key="3">
    <source>
        <dbReference type="Proteomes" id="UP000295604"/>
    </source>
</evidence>
<feature type="compositionally biased region" description="Basic and acidic residues" evidence="1">
    <location>
        <begin position="42"/>
        <end position="53"/>
    </location>
</feature>
<feature type="compositionally biased region" description="Low complexity" evidence="1">
    <location>
        <begin position="1"/>
        <end position="13"/>
    </location>
</feature>
<name>A0A4R8T7I8_9PEZI</name>